<organism evidence="1 2">
    <name type="scientific">Xanthomonas albilineans (strain GPE PC73 / CFBP 7063)</name>
    <dbReference type="NCBI Taxonomy" id="380358"/>
    <lineage>
        <taxon>Bacteria</taxon>
        <taxon>Pseudomonadati</taxon>
        <taxon>Pseudomonadota</taxon>
        <taxon>Gammaproteobacteria</taxon>
        <taxon>Lysobacterales</taxon>
        <taxon>Lysobacteraceae</taxon>
        <taxon>Xanthomonas</taxon>
    </lineage>
</organism>
<evidence type="ECO:0000313" key="1">
    <source>
        <dbReference type="EMBL" id="CBA17271.1"/>
    </source>
</evidence>
<name>D2UFW0_XANAP</name>
<accession>D2UFW0</accession>
<dbReference type="eggNOG" id="ENOG50318BZ">
    <property type="taxonomic scope" value="Bacteria"/>
</dbReference>
<gene>
    <name evidence="1" type="ordered locus">XALc_2794</name>
</gene>
<reference evidence="1 2" key="1">
    <citation type="journal article" date="2009" name="BMC Genomics">
        <title>The complete genome sequence of Xanthomonas albilineans provides new insights into the reductive genome evolution of the xylem-limited Xanthomonadaceae.</title>
        <authorList>
            <person name="Pieretti I."/>
            <person name="Royer M."/>
            <person name="Barbe V."/>
            <person name="Carrere S."/>
            <person name="Koebnik R."/>
            <person name="Cociancich S."/>
            <person name="Couloux A."/>
            <person name="Darrasse A."/>
            <person name="Gouzy J."/>
            <person name="Jacques M.A."/>
            <person name="Lauber E."/>
            <person name="Manceau C."/>
            <person name="Mangenot S."/>
            <person name="Poussier S."/>
            <person name="Segurens B."/>
            <person name="Szurek B."/>
            <person name="Verdier V."/>
            <person name="Arlat M."/>
            <person name="Rott P."/>
        </authorList>
    </citation>
    <scope>NUCLEOTIDE SEQUENCE [LARGE SCALE GENOMIC DNA]</scope>
    <source>
        <strain evidence="2">GPE PC73 / CFBP 7063</strain>
    </source>
</reference>
<protein>
    <submittedName>
        <fullName evidence="1">Uncharacterized protein</fullName>
    </submittedName>
</protein>
<dbReference type="NCBIfam" id="TIGR02001">
    <property type="entry name" value="gcw_chp"/>
    <property type="match status" value="1"/>
</dbReference>
<dbReference type="InterPro" id="IPR010239">
    <property type="entry name" value="CHP02001"/>
</dbReference>
<dbReference type="EMBL" id="FP565176">
    <property type="protein sequence ID" value="CBA17271.1"/>
    <property type="molecule type" value="Genomic_DNA"/>
</dbReference>
<evidence type="ECO:0000313" key="2">
    <source>
        <dbReference type="Proteomes" id="UP000001890"/>
    </source>
</evidence>
<keyword evidence="2" id="KW-1185">Reference proteome</keyword>
<dbReference type="Pfam" id="PF09694">
    <property type="entry name" value="Gcw_chp"/>
    <property type="match status" value="1"/>
</dbReference>
<dbReference type="STRING" id="380358.XALC_2794"/>
<dbReference type="KEGG" id="xal:XALC_2794"/>
<dbReference type="Proteomes" id="UP000001890">
    <property type="component" value="Chromosome"/>
</dbReference>
<sequence>MVQGGLDVVGDSGWYAGTWASGVSPYFIEGGHTEWDVYAGYAANRGDWGWRSGVYYYAYPGALITVSGTHYDYGELIVATHWRTVELSYASTWTRDYVGYNGASLGIGGGQHSRGSGYLALDATYEVAPAWQASVHAGHQHIRNFADYGWTDARVGLSHTWRGTEFGLAYARAWSGADLYRHYSTGVPDGSGRIHVSNPIDGAWTFTIKRNFKL</sequence>
<dbReference type="AlphaFoldDB" id="D2UFW0"/>
<proteinExistence type="predicted"/>